<comment type="caution">
    <text evidence="2">The sequence shown here is derived from an EMBL/GenBank/DDBJ whole genome shotgun (WGS) entry which is preliminary data.</text>
</comment>
<sequence>MDKDREQSHNTDSDLLDAMELSFLVMMVYWFKILMRIPSDVAVEIYAVVVGMTLVGCSRCKYSHTLAKAGLFSSILWLVVNYIYFYNVSILYASIIMIVELAGIWGVLSVYKALRR</sequence>
<dbReference type="EMBL" id="BJXN01000034">
    <property type="protein sequence ID" value="GEM90932.1"/>
    <property type="molecule type" value="Genomic_DNA"/>
</dbReference>
<dbReference type="RefSeq" id="WP_147149138.1">
    <property type="nucleotide sequence ID" value="NZ_BJXN01000034.1"/>
</dbReference>
<protein>
    <submittedName>
        <fullName evidence="2">Uncharacterized protein</fullName>
    </submittedName>
</protein>
<name>A0A511RPS2_9DEIN</name>
<keyword evidence="1" id="KW-0472">Membrane</keyword>
<organism evidence="2 3">
    <name type="scientific">Oceanithermus desulfurans NBRC 100063</name>
    <dbReference type="NCBI Taxonomy" id="1227550"/>
    <lineage>
        <taxon>Bacteria</taxon>
        <taxon>Thermotogati</taxon>
        <taxon>Deinococcota</taxon>
        <taxon>Deinococci</taxon>
        <taxon>Thermales</taxon>
        <taxon>Thermaceae</taxon>
        <taxon>Oceanithermus</taxon>
    </lineage>
</organism>
<accession>A0A511RPS2</accession>
<proteinExistence type="predicted"/>
<keyword evidence="1" id="KW-1133">Transmembrane helix</keyword>
<reference evidence="2 3" key="1">
    <citation type="submission" date="2019-07" db="EMBL/GenBank/DDBJ databases">
        <title>Whole genome shotgun sequence of Oceanithermus desulfurans NBRC 100063.</title>
        <authorList>
            <person name="Hosoyama A."/>
            <person name="Uohara A."/>
            <person name="Ohji S."/>
            <person name="Ichikawa N."/>
        </authorList>
    </citation>
    <scope>NUCLEOTIDE SEQUENCE [LARGE SCALE GENOMIC DNA]</scope>
    <source>
        <strain evidence="2 3">NBRC 100063</strain>
    </source>
</reference>
<gene>
    <name evidence="2" type="ORF">ODE01S_23660</name>
</gene>
<evidence type="ECO:0000313" key="2">
    <source>
        <dbReference type="EMBL" id="GEM90932.1"/>
    </source>
</evidence>
<evidence type="ECO:0000313" key="3">
    <source>
        <dbReference type="Proteomes" id="UP000321827"/>
    </source>
</evidence>
<feature type="transmembrane region" description="Helical" evidence="1">
    <location>
        <begin position="65"/>
        <end position="84"/>
    </location>
</feature>
<feature type="transmembrane region" description="Helical" evidence="1">
    <location>
        <begin position="41"/>
        <end position="58"/>
    </location>
</feature>
<dbReference type="AlphaFoldDB" id="A0A511RPS2"/>
<dbReference type="Proteomes" id="UP000321827">
    <property type="component" value="Unassembled WGS sequence"/>
</dbReference>
<evidence type="ECO:0000256" key="1">
    <source>
        <dbReference type="SAM" id="Phobius"/>
    </source>
</evidence>
<feature type="transmembrane region" description="Helical" evidence="1">
    <location>
        <begin position="90"/>
        <end position="111"/>
    </location>
</feature>
<keyword evidence="1" id="KW-0812">Transmembrane</keyword>
<dbReference type="OrthoDB" id="9838729at2"/>